<reference evidence="1" key="1">
    <citation type="submission" date="2010-07" db="EMBL/GenBank/DDBJ databases">
        <authorList>
            <consortium name="CONSOLIDER consortium CSD2007-00005"/>
            <person name="Guazzaroni M.-E."/>
            <person name="Richter M."/>
            <person name="Garcia-Salamanca A."/>
            <person name="Yarza P."/>
            <person name="Ferrer M."/>
        </authorList>
    </citation>
    <scope>NUCLEOTIDE SEQUENCE</scope>
</reference>
<accession>D9PLU6</accession>
<reference evidence="1" key="2">
    <citation type="journal article" date="2011" name="Microb. Ecol.">
        <title>Taxonomic and Functional Metagenomic Profiling of the Microbial Community in the Anoxic Sediment of a Sub-saline Shallow Lake (Laguna de Carrizo, Central Spain).</title>
        <authorList>
            <person name="Ferrer M."/>
            <person name="Guazzaroni M.E."/>
            <person name="Richter M."/>
            <person name="Garcia-Salamanca A."/>
            <person name="Yarza P."/>
            <person name="Suarez-Suarez A."/>
            <person name="Solano J."/>
            <person name="Alcaide M."/>
            <person name="van Dillewijn P."/>
            <person name="Molina-Henares M.A."/>
            <person name="Lopez-Cortes N."/>
            <person name="Al-Ramahi Y."/>
            <person name="Guerrero C."/>
            <person name="Acosta A."/>
            <person name="de Eugenio L.I."/>
            <person name="Martinez V."/>
            <person name="Marques S."/>
            <person name="Rojo F."/>
            <person name="Santero E."/>
            <person name="Genilloud O."/>
            <person name="Perez-Perez J."/>
            <person name="Rossello-Mora R."/>
            <person name="Ramos J.L."/>
        </authorList>
    </citation>
    <scope>NUCLEOTIDE SEQUENCE</scope>
</reference>
<keyword evidence="1" id="KW-0808">Transferase</keyword>
<gene>
    <name evidence="1" type="ORF">LDC_2522</name>
</gene>
<dbReference type="Pfam" id="PF01715">
    <property type="entry name" value="IPPT"/>
    <property type="match status" value="1"/>
</dbReference>
<dbReference type="GO" id="GO:0016740">
    <property type="term" value="F:transferase activity"/>
    <property type="evidence" value="ECO:0007669"/>
    <property type="project" value="UniProtKB-KW"/>
</dbReference>
<dbReference type="InterPro" id="IPR027417">
    <property type="entry name" value="P-loop_NTPase"/>
</dbReference>
<dbReference type="EMBL" id="ADZX01000767">
    <property type="protein sequence ID" value="EFK95468.1"/>
    <property type="molecule type" value="Genomic_DNA"/>
</dbReference>
<proteinExistence type="predicted"/>
<name>D9PLU6_9ZZZZ</name>
<comment type="caution">
    <text evidence="1">The sequence shown here is derived from an EMBL/GenBank/DDBJ whole genome shotgun (WGS) entry which is preliminary data.</text>
</comment>
<protein>
    <submittedName>
        <fullName evidence="1">tRNA delta(2)-isopentenylpyrophosphate transferase</fullName>
    </submittedName>
</protein>
<organism evidence="1">
    <name type="scientific">sediment metagenome</name>
    <dbReference type="NCBI Taxonomy" id="749907"/>
    <lineage>
        <taxon>unclassified sequences</taxon>
        <taxon>metagenomes</taxon>
        <taxon>ecological metagenomes</taxon>
    </lineage>
</organism>
<evidence type="ECO:0000313" key="1">
    <source>
        <dbReference type="EMBL" id="EFK95468.1"/>
    </source>
</evidence>
<sequence length="54" mass="6208">MIPIMEKLWSENKIPLLVGGTGLYIDSLIYDFHIPEIPACESLRKTLEDEAEKF</sequence>
<dbReference type="AlphaFoldDB" id="D9PLU6"/>
<dbReference type="Gene3D" id="3.40.50.300">
    <property type="entry name" value="P-loop containing nucleotide triphosphate hydrolases"/>
    <property type="match status" value="1"/>
</dbReference>